<comment type="caution">
    <text evidence="2">The sequence shown here is derived from an EMBL/GenBank/DDBJ whole genome shotgun (WGS) entry which is preliminary data.</text>
</comment>
<reference evidence="2" key="1">
    <citation type="journal article" date="2021" name="bioRxiv">
        <title>Whole Genome Assembly and Annotation of Northern Wild Rice, Zizania palustris L., Supports a Whole Genome Duplication in the Zizania Genus.</title>
        <authorList>
            <person name="Haas M."/>
            <person name="Kono T."/>
            <person name="Macchietto M."/>
            <person name="Millas R."/>
            <person name="McGilp L."/>
            <person name="Shao M."/>
            <person name="Duquette J."/>
            <person name="Hirsch C.N."/>
            <person name="Kimball J."/>
        </authorList>
    </citation>
    <scope>NUCLEOTIDE SEQUENCE</scope>
    <source>
        <tissue evidence="2">Fresh leaf tissue</tissue>
    </source>
</reference>
<sequence>MRLKRRHRPFAEEEGSLLPSPPWKKASGGSTETEGKAEQREEEEQFGGYDVRGLRRRSIRRPRRPVLTANRVTVSPSFETYATRPEGRWPFVPDCPSPGAASSAVAGRVALTLTDPASAFRRAGKFIFDSPRQTW</sequence>
<organism evidence="2 3">
    <name type="scientific">Zizania palustris</name>
    <name type="common">Northern wild rice</name>
    <dbReference type="NCBI Taxonomy" id="103762"/>
    <lineage>
        <taxon>Eukaryota</taxon>
        <taxon>Viridiplantae</taxon>
        <taxon>Streptophyta</taxon>
        <taxon>Embryophyta</taxon>
        <taxon>Tracheophyta</taxon>
        <taxon>Spermatophyta</taxon>
        <taxon>Magnoliopsida</taxon>
        <taxon>Liliopsida</taxon>
        <taxon>Poales</taxon>
        <taxon>Poaceae</taxon>
        <taxon>BOP clade</taxon>
        <taxon>Oryzoideae</taxon>
        <taxon>Oryzeae</taxon>
        <taxon>Zizaniinae</taxon>
        <taxon>Zizania</taxon>
    </lineage>
</organism>
<evidence type="ECO:0000313" key="2">
    <source>
        <dbReference type="EMBL" id="KAG8072790.1"/>
    </source>
</evidence>
<evidence type="ECO:0000313" key="3">
    <source>
        <dbReference type="Proteomes" id="UP000729402"/>
    </source>
</evidence>
<accession>A0A8J5T2V6</accession>
<gene>
    <name evidence="2" type="ORF">GUJ93_ZPchr0006g42480</name>
</gene>
<dbReference type="Proteomes" id="UP000729402">
    <property type="component" value="Unassembled WGS sequence"/>
</dbReference>
<name>A0A8J5T2V6_ZIZPA</name>
<reference evidence="2" key="2">
    <citation type="submission" date="2021-02" db="EMBL/GenBank/DDBJ databases">
        <authorList>
            <person name="Kimball J.A."/>
            <person name="Haas M.W."/>
            <person name="Macchietto M."/>
            <person name="Kono T."/>
            <person name="Duquette J."/>
            <person name="Shao M."/>
        </authorList>
    </citation>
    <scope>NUCLEOTIDE SEQUENCE</scope>
    <source>
        <tissue evidence="2">Fresh leaf tissue</tissue>
    </source>
</reference>
<feature type="region of interest" description="Disordered" evidence="1">
    <location>
        <begin position="1"/>
        <end position="63"/>
    </location>
</feature>
<feature type="compositionally biased region" description="Basic residues" evidence="1">
    <location>
        <begin position="54"/>
        <end position="63"/>
    </location>
</feature>
<dbReference type="AlphaFoldDB" id="A0A8J5T2V6"/>
<protein>
    <submittedName>
        <fullName evidence="2">Uncharacterized protein</fullName>
    </submittedName>
</protein>
<evidence type="ECO:0000256" key="1">
    <source>
        <dbReference type="SAM" id="MobiDB-lite"/>
    </source>
</evidence>
<keyword evidence="3" id="KW-1185">Reference proteome</keyword>
<dbReference type="EMBL" id="JAAALK010000283">
    <property type="protein sequence ID" value="KAG8072790.1"/>
    <property type="molecule type" value="Genomic_DNA"/>
</dbReference>
<proteinExistence type="predicted"/>